<dbReference type="InterPro" id="IPR019587">
    <property type="entry name" value="Polyketide_cyclase/dehydratase"/>
</dbReference>
<evidence type="ECO:0000259" key="10">
    <source>
        <dbReference type="SMART" id="SM01037"/>
    </source>
</evidence>
<keyword evidence="12" id="KW-1185">Reference proteome</keyword>
<comment type="similarity">
    <text evidence="4">Belongs to the BetVI family.</text>
</comment>
<keyword evidence="5" id="KW-0963">Cytoplasm</keyword>
<evidence type="ECO:0000256" key="4">
    <source>
        <dbReference type="ARBA" id="ARBA00009744"/>
    </source>
</evidence>
<dbReference type="SMART" id="SM01037">
    <property type="entry name" value="Bet_v_1"/>
    <property type="match status" value="1"/>
</dbReference>
<gene>
    <name evidence="11" type="ORF">CSSPJE1EN1_LOCUS11578</name>
</gene>
<dbReference type="Pfam" id="PF00407">
    <property type="entry name" value="Bet_v_1"/>
    <property type="match status" value="1"/>
</dbReference>
<dbReference type="Pfam" id="PF10604">
    <property type="entry name" value="Polyketide_cyc2"/>
    <property type="match status" value="1"/>
</dbReference>
<evidence type="ECO:0000256" key="9">
    <source>
        <dbReference type="ARBA" id="ARBA00023272"/>
    </source>
</evidence>
<dbReference type="Gene3D" id="3.30.530.20">
    <property type="match status" value="2"/>
</dbReference>
<dbReference type="SUPFAM" id="SSF55961">
    <property type="entry name" value="Bet v1-like"/>
    <property type="match status" value="2"/>
</dbReference>
<keyword evidence="9" id="KW-0650">Protein phosphatase inhibitor</keyword>
<dbReference type="CDD" id="cd07816">
    <property type="entry name" value="Bet_v1-like"/>
    <property type="match status" value="2"/>
</dbReference>
<sequence length="317" mass="35119">MVHTLSHTEPLQCSADDMWEAVKYANVLLPTIKPDYFTKIFFLEGYGEPGTIRILQLGPAIAGFSVGEIKERLDKIDDANKTFSVTVLEGDPRYSSYSAEIKFVPVGDTRCETVWTATYESVGDMGPPEHIKQLIVHIFKTLEQAVLSCKTLSHTEVDLAAPPDAIWDMCKRLDESLPKYFPEFLLSSTFLKGHGEVGSIRAVKIGPVLPHLDEVRERLDCIDDANKTLGYTVLEGNPGYHYFKVTYKFVPGATPGTTDATWTGTYIPIGDMGPPEHIKQVSIKVIKAFLNAAKDNQLAQNRLLVTQAEVQELSAAL</sequence>
<accession>A0ABP0WKT2</accession>
<dbReference type="InterPro" id="IPR050279">
    <property type="entry name" value="Plant_def-hormone_signal"/>
</dbReference>
<dbReference type="PANTHER" id="PTHR31213">
    <property type="entry name" value="OS08G0374000 PROTEIN-RELATED"/>
    <property type="match status" value="1"/>
</dbReference>
<keyword evidence="6" id="KW-0938">Abscisic acid signaling pathway</keyword>
<evidence type="ECO:0000256" key="2">
    <source>
        <dbReference type="ARBA" id="ARBA00004496"/>
    </source>
</evidence>
<organism evidence="11 12">
    <name type="scientific">Sphagnum jensenii</name>
    <dbReference type="NCBI Taxonomy" id="128206"/>
    <lineage>
        <taxon>Eukaryota</taxon>
        <taxon>Viridiplantae</taxon>
        <taxon>Streptophyta</taxon>
        <taxon>Embryophyta</taxon>
        <taxon>Bryophyta</taxon>
        <taxon>Sphagnophytina</taxon>
        <taxon>Sphagnopsida</taxon>
        <taxon>Sphagnales</taxon>
        <taxon>Sphagnaceae</taxon>
        <taxon>Sphagnum</taxon>
    </lineage>
</organism>
<dbReference type="EMBL" id="OZ020113">
    <property type="protein sequence ID" value="CAK9266100.1"/>
    <property type="molecule type" value="Genomic_DNA"/>
</dbReference>
<evidence type="ECO:0000256" key="3">
    <source>
        <dbReference type="ARBA" id="ARBA00008594"/>
    </source>
</evidence>
<evidence type="ECO:0000256" key="8">
    <source>
        <dbReference type="ARBA" id="ARBA00023242"/>
    </source>
</evidence>
<protein>
    <recommendedName>
        <fullName evidence="10">Bet v I/Major latex protein domain-containing protein</fullName>
    </recommendedName>
</protein>
<comment type="subcellular location">
    <subcellularLocation>
        <location evidence="2">Cytoplasm</location>
    </subcellularLocation>
    <subcellularLocation>
        <location evidence="1">Nucleus</location>
    </subcellularLocation>
</comment>
<feature type="non-terminal residue" evidence="11">
    <location>
        <position position="317"/>
    </location>
</feature>
<evidence type="ECO:0000256" key="7">
    <source>
        <dbReference type="ARBA" id="ARBA00023170"/>
    </source>
</evidence>
<feature type="non-terminal residue" evidence="11">
    <location>
        <position position="1"/>
    </location>
</feature>
<evidence type="ECO:0000313" key="12">
    <source>
        <dbReference type="Proteomes" id="UP001497444"/>
    </source>
</evidence>
<dbReference type="InterPro" id="IPR000916">
    <property type="entry name" value="Bet_v_I/MLP"/>
</dbReference>
<name>A0ABP0WKT2_9BRYO</name>
<reference evidence="11" key="1">
    <citation type="submission" date="2024-02" db="EMBL/GenBank/DDBJ databases">
        <authorList>
            <consortium name="ELIXIR-Norway"/>
            <consortium name="Elixir Norway"/>
        </authorList>
    </citation>
    <scope>NUCLEOTIDE SEQUENCE</scope>
</reference>
<comment type="similarity">
    <text evidence="3">Belongs to the PYR/PYL/RCAR abscisic acid intracellular receptor family.</text>
</comment>
<dbReference type="PANTHER" id="PTHR31213:SF24">
    <property type="entry name" value="OS08G0374000 PROTEIN"/>
    <property type="match status" value="1"/>
</dbReference>
<evidence type="ECO:0000313" key="11">
    <source>
        <dbReference type="EMBL" id="CAK9266100.1"/>
    </source>
</evidence>
<evidence type="ECO:0000256" key="5">
    <source>
        <dbReference type="ARBA" id="ARBA00022490"/>
    </source>
</evidence>
<feature type="domain" description="Bet v I/Major latex protein" evidence="10">
    <location>
        <begin position="1"/>
        <end position="149"/>
    </location>
</feature>
<dbReference type="InterPro" id="IPR023393">
    <property type="entry name" value="START-like_dom_sf"/>
</dbReference>
<evidence type="ECO:0000256" key="1">
    <source>
        <dbReference type="ARBA" id="ARBA00004123"/>
    </source>
</evidence>
<keyword evidence="7" id="KW-0675">Receptor</keyword>
<evidence type="ECO:0000256" key="6">
    <source>
        <dbReference type="ARBA" id="ARBA00022682"/>
    </source>
</evidence>
<dbReference type="Proteomes" id="UP001497444">
    <property type="component" value="Chromosome 18"/>
</dbReference>
<keyword evidence="8" id="KW-0539">Nucleus</keyword>
<proteinExistence type="inferred from homology"/>